<comment type="similarity">
    <text evidence="2 8">Belongs to the cytochrome P450 family.</text>
</comment>
<accession>A0A0F7VK69</accession>
<dbReference type="SUPFAM" id="SSF48264">
    <property type="entry name" value="Cytochrome P450"/>
    <property type="match status" value="1"/>
</dbReference>
<dbReference type="PROSITE" id="PS00086">
    <property type="entry name" value="CYTOCHROME_P450"/>
    <property type="match status" value="1"/>
</dbReference>
<dbReference type="GO" id="GO:0020037">
    <property type="term" value="F:heme binding"/>
    <property type="evidence" value="ECO:0007669"/>
    <property type="project" value="InterPro"/>
</dbReference>
<evidence type="ECO:0000256" key="4">
    <source>
        <dbReference type="ARBA" id="ARBA00023002"/>
    </source>
</evidence>
<keyword evidence="4 8" id="KW-0560">Oxidoreductase</keyword>
<evidence type="ECO:0000256" key="8">
    <source>
        <dbReference type="RuleBase" id="RU000461"/>
    </source>
</evidence>
<dbReference type="InterPro" id="IPR047146">
    <property type="entry name" value="Cyt_P450_E_CYP52_fungi"/>
</dbReference>
<dbReference type="PANTHER" id="PTHR24287:SF5">
    <property type="entry name" value="P450, PUTATIVE (EUROFUNG)-RELATED"/>
    <property type="match status" value="1"/>
</dbReference>
<keyword evidence="10" id="KW-1185">Reference proteome</keyword>
<dbReference type="PANTHER" id="PTHR24287">
    <property type="entry name" value="P450, PUTATIVE (EUROFUNG)-RELATED"/>
    <property type="match status" value="1"/>
</dbReference>
<dbReference type="CDD" id="cd11063">
    <property type="entry name" value="CYP52"/>
    <property type="match status" value="1"/>
</dbReference>
<evidence type="ECO:0000256" key="7">
    <source>
        <dbReference type="PIRSR" id="PIRSR602401-1"/>
    </source>
</evidence>
<dbReference type="PRINTS" id="PR00385">
    <property type="entry name" value="P450"/>
</dbReference>
<proteinExistence type="inferred from homology"/>
<comment type="cofactor">
    <cofactor evidence="1 7">
        <name>heme</name>
        <dbReference type="ChEBI" id="CHEBI:30413"/>
    </cofactor>
</comment>
<keyword evidence="6 8" id="KW-0503">Monooxygenase</keyword>
<evidence type="ECO:0000256" key="3">
    <source>
        <dbReference type="ARBA" id="ARBA00022723"/>
    </source>
</evidence>
<reference evidence="10" key="1">
    <citation type="journal article" date="2015" name="Genome Announc.">
        <title>Draft genome sequence of the fungus Penicillium brasilianum MG11.</title>
        <authorList>
            <person name="Horn F."/>
            <person name="Linde J."/>
            <person name="Mattern D.J."/>
            <person name="Walther G."/>
            <person name="Guthke R."/>
            <person name="Brakhage A.A."/>
            <person name="Valiante V."/>
        </authorList>
    </citation>
    <scope>NUCLEOTIDE SEQUENCE [LARGE SCALE GENOMIC DNA]</scope>
    <source>
        <strain evidence="10">MG11</strain>
    </source>
</reference>
<organism evidence="9 10">
    <name type="scientific">Penicillium brasilianum</name>
    <dbReference type="NCBI Taxonomy" id="104259"/>
    <lineage>
        <taxon>Eukaryota</taxon>
        <taxon>Fungi</taxon>
        <taxon>Dikarya</taxon>
        <taxon>Ascomycota</taxon>
        <taxon>Pezizomycotina</taxon>
        <taxon>Eurotiomycetes</taxon>
        <taxon>Eurotiomycetidae</taxon>
        <taxon>Eurotiales</taxon>
        <taxon>Aspergillaceae</taxon>
        <taxon>Penicillium</taxon>
    </lineage>
</organism>
<dbReference type="GO" id="GO:0004497">
    <property type="term" value="F:monooxygenase activity"/>
    <property type="evidence" value="ECO:0007669"/>
    <property type="project" value="UniProtKB-KW"/>
</dbReference>
<keyword evidence="5 7" id="KW-0408">Iron</keyword>
<name>A0A0F7VK69_PENBI</name>
<dbReference type="Proteomes" id="UP000042958">
    <property type="component" value="Unassembled WGS sequence"/>
</dbReference>
<keyword evidence="7 8" id="KW-0349">Heme</keyword>
<evidence type="ECO:0000256" key="2">
    <source>
        <dbReference type="ARBA" id="ARBA00010617"/>
    </source>
</evidence>
<dbReference type="InterPro" id="IPR001128">
    <property type="entry name" value="Cyt_P450"/>
</dbReference>
<dbReference type="GO" id="GO:0016705">
    <property type="term" value="F:oxidoreductase activity, acting on paired donors, with incorporation or reduction of molecular oxygen"/>
    <property type="evidence" value="ECO:0007669"/>
    <property type="project" value="InterPro"/>
</dbReference>
<dbReference type="PRINTS" id="PR00463">
    <property type="entry name" value="EP450I"/>
</dbReference>
<dbReference type="Pfam" id="PF00067">
    <property type="entry name" value="p450"/>
    <property type="match status" value="1"/>
</dbReference>
<protein>
    <recommendedName>
        <fullName evidence="11">Cytochrome P450 alkane hydroxylase</fullName>
    </recommendedName>
</protein>
<evidence type="ECO:0000256" key="1">
    <source>
        <dbReference type="ARBA" id="ARBA00001971"/>
    </source>
</evidence>
<dbReference type="Gene3D" id="1.10.630.10">
    <property type="entry name" value="Cytochrome P450"/>
    <property type="match status" value="1"/>
</dbReference>
<keyword evidence="3 7" id="KW-0479">Metal-binding</keyword>
<evidence type="ECO:0000256" key="5">
    <source>
        <dbReference type="ARBA" id="ARBA00023004"/>
    </source>
</evidence>
<dbReference type="AlphaFoldDB" id="A0A0F7VK69"/>
<evidence type="ECO:0000256" key="6">
    <source>
        <dbReference type="ARBA" id="ARBA00023033"/>
    </source>
</evidence>
<dbReference type="GO" id="GO:0043386">
    <property type="term" value="P:mycotoxin biosynthetic process"/>
    <property type="evidence" value="ECO:0007669"/>
    <property type="project" value="UniProtKB-ARBA"/>
</dbReference>
<evidence type="ECO:0008006" key="11">
    <source>
        <dbReference type="Google" id="ProtNLM"/>
    </source>
</evidence>
<dbReference type="STRING" id="104259.A0A0F7VK69"/>
<feature type="binding site" description="axial binding residue" evidence="7">
    <location>
        <position position="487"/>
    </location>
    <ligand>
        <name>heme</name>
        <dbReference type="ChEBI" id="CHEBI:30413"/>
    </ligand>
    <ligandPart>
        <name>Fe</name>
        <dbReference type="ChEBI" id="CHEBI:18248"/>
    </ligandPart>
</feature>
<evidence type="ECO:0000313" key="10">
    <source>
        <dbReference type="Proteomes" id="UP000042958"/>
    </source>
</evidence>
<sequence>MKFGMDPKPPTEPHVRILRQGFCPDIVGDLTPTRAALWFLGLFTAFCVFRKFQASAQIARLGARTPKVKFYLPYALDFVYKGQVANLKHEDPEFWNETIMTASGRDNCKTAEVDAGISTRIILTKDPENIKALLTGQFADYGKGEPFHREWKEFLGDSIFATDGELWSRSRQLIRPMFARERLVDTEIFEKHVQKLIPLLGGQPNHSRVVDVGSLFFRYTLDAATDYLLGQGTDSLENPATRFAEAFRYVQQRQAELFRFGVFNFAMSRTEFRRNLKIMDSFLQPYIETVLAMSSDELDQKLSKRETFLHALARFTRDPKVLRDQLVAILLAGRDTTAGTLSFCLFELARHPEVVAKLRSEIRDRLGVGADAQKPTYDDLKTMKYLNAVINETMRFYPVVPFNVRYSLKDTTLPRGGGPDGQSPVGVRANSRIIYSTLLMQRDPDLYDGPESKNYFDPGRWIPERWVEGWQPRPWHFIPFNGGPRICIGQQFATIEMGYTIIRILQAYEKVVALPVSGEDSVKDPVLRFEVTLSPGAEFNCVFVKEGEEAVKPGI</sequence>
<evidence type="ECO:0000313" key="9">
    <source>
        <dbReference type="EMBL" id="CEO60931.1"/>
    </source>
</evidence>
<dbReference type="InterPro" id="IPR036396">
    <property type="entry name" value="Cyt_P450_sf"/>
</dbReference>
<gene>
    <name evidence="9" type="ORF">PMG11_05384</name>
</gene>
<dbReference type="OrthoDB" id="1470350at2759"/>
<dbReference type="EMBL" id="CDHK01000004">
    <property type="protein sequence ID" value="CEO60931.1"/>
    <property type="molecule type" value="Genomic_DNA"/>
</dbReference>
<dbReference type="InterPro" id="IPR017972">
    <property type="entry name" value="Cyt_P450_CS"/>
</dbReference>
<dbReference type="InterPro" id="IPR002401">
    <property type="entry name" value="Cyt_P450_E_grp-I"/>
</dbReference>
<dbReference type="GO" id="GO:0005506">
    <property type="term" value="F:iron ion binding"/>
    <property type="evidence" value="ECO:0007669"/>
    <property type="project" value="InterPro"/>
</dbReference>